<dbReference type="RefSeq" id="WP_146409341.1">
    <property type="nucleotide sequence ID" value="NZ_SJPU01000003.1"/>
</dbReference>
<keyword evidence="3" id="KW-1185">Reference proteome</keyword>
<gene>
    <name evidence="2" type="ORF">Poly21_49180</name>
</gene>
<dbReference type="Proteomes" id="UP000319908">
    <property type="component" value="Unassembled WGS sequence"/>
</dbReference>
<proteinExistence type="predicted"/>
<accession>A0A5C6BHK0</accession>
<comment type="caution">
    <text evidence="2">The sequence shown here is derived from an EMBL/GenBank/DDBJ whole genome shotgun (WGS) entry which is preliminary data.</text>
</comment>
<evidence type="ECO:0000313" key="2">
    <source>
        <dbReference type="EMBL" id="TWU11011.1"/>
    </source>
</evidence>
<dbReference type="OrthoDB" id="9991221at2"/>
<feature type="region of interest" description="Disordered" evidence="1">
    <location>
        <begin position="37"/>
        <end position="64"/>
    </location>
</feature>
<evidence type="ECO:0000313" key="3">
    <source>
        <dbReference type="Proteomes" id="UP000319908"/>
    </source>
</evidence>
<organism evidence="2 3">
    <name type="scientific">Allorhodopirellula heiligendammensis</name>
    <dbReference type="NCBI Taxonomy" id="2714739"/>
    <lineage>
        <taxon>Bacteria</taxon>
        <taxon>Pseudomonadati</taxon>
        <taxon>Planctomycetota</taxon>
        <taxon>Planctomycetia</taxon>
        <taxon>Pirellulales</taxon>
        <taxon>Pirellulaceae</taxon>
        <taxon>Allorhodopirellula</taxon>
    </lineage>
</organism>
<dbReference type="EMBL" id="SJPU01000003">
    <property type="protein sequence ID" value="TWU11011.1"/>
    <property type="molecule type" value="Genomic_DNA"/>
</dbReference>
<protein>
    <submittedName>
        <fullName evidence="2">Uncharacterized protein</fullName>
    </submittedName>
</protein>
<dbReference type="AlphaFoldDB" id="A0A5C6BHK0"/>
<name>A0A5C6BHK0_9BACT</name>
<sequence length="64" mass="6556">MKITTTCSASPATSLPLALFLLVGGLIVPMVGCGPDNSTEKVAPATMTPEQLEEERTPVKPSGA</sequence>
<evidence type="ECO:0000256" key="1">
    <source>
        <dbReference type="SAM" id="MobiDB-lite"/>
    </source>
</evidence>
<reference evidence="2 3" key="1">
    <citation type="journal article" date="2020" name="Antonie Van Leeuwenhoek">
        <title>Rhodopirellula heiligendammensis sp. nov., Rhodopirellula pilleata sp. nov., and Rhodopirellula solitaria sp. nov. isolated from natural or artificial marine surfaces in Northern Germany and California, USA, and emended description of the genus Rhodopirellula.</title>
        <authorList>
            <person name="Kallscheuer N."/>
            <person name="Wiegand S."/>
            <person name="Jogler M."/>
            <person name="Boedeker C."/>
            <person name="Peeters S.H."/>
            <person name="Rast P."/>
            <person name="Heuer A."/>
            <person name="Jetten M.S.M."/>
            <person name="Rohde M."/>
            <person name="Jogler C."/>
        </authorList>
    </citation>
    <scope>NUCLEOTIDE SEQUENCE [LARGE SCALE GENOMIC DNA]</scope>
    <source>
        <strain evidence="2 3">Poly21</strain>
    </source>
</reference>